<dbReference type="Proteomes" id="UP000198211">
    <property type="component" value="Unassembled WGS sequence"/>
</dbReference>
<dbReference type="OrthoDB" id="8039770at2759"/>
<keyword evidence="3" id="KW-1185">Reference proteome</keyword>
<evidence type="ECO:0000313" key="2">
    <source>
        <dbReference type="EMBL" id="OWY90758.1"/>
    </source>
</evidence>
<dbReference type="EMBL" id="NBNE01021985">
    <property type="protein sequence ID" value="OWY90758.1"/>
    <property type="molecule type" value="Genomic_DNA"/>
</dbReference>
<reference evidence="3" key="1">
    <citation type="submission" date="2017-03" db="EMBL/GenBank/DDBJ databases">
        <title>Phytopthora megakarya and P. palmivora, two closely related causual agents of cacao black pod achieved similar genome size and gene model numbers by different mechanisms.</title>
        <authorList>
            <person name="Ali S."/>
            <person name="Shao J."/>
            <person name="Larry D.J."/>
            <person name="Kronmiller B."/>
            <person name="Shen D."/>
            <person name="Strem M.D."/>
            <person name="Melnick R.L."/>
            <person name="Guiltinan M.J."/>
            <person name="Tyler B.M."/>
            <person name="Meinhardt L.W."/>
            <person name="Bailey B.A."/>
        </authorList>
    </citation>
    <scope>NUCLEOTIDE SEQUENCE [LARGE SCALE GENOMIC DNA]</scope>
    <source>
        <strain evidence="3">zdho120</strain>
    </source>
</reference>
<proteinExistence type="predicted"/>
<feature type="non-terminal residue" evidence="2">
    <location>
        <position position="257"/>
    </location>
</feature>
<dbReference type="STRING" id="4795.A0A225UCN4"/>
<sequence length="257" mass="28066">MEPVARSIDSATDGSPVGDDPVSGAAALGVSSPTPTESLGVNQECNSPPTETQSEEKSPDTAVADLEHTFMCVMHVLPTEGNDDPADDAYTVHEANYISLEDYAQELAFLPDLTEPSVTEVDYTVPNVRNPSFIGDQQRRLDEVLKRHEAIMISSGNALPPPAYGVKLYELLKGLLKAGLIAFSDSPWVSPIVIVLKKNGQDIRLCIDYKMVNAVTAIMEYAMPLVDDLLTELEYYLWFCSLDAASGFWAIMMTMRA</sequence>
<dbReference type="InterPro" id="IPR043502">
    <property type="entry name" value="DNA/RNA_pol_sf"/>
</dbReference>
<dbReference type="PANTHER" id="PTHR33064:SF37">
    <property type="entry name" value="RIBONUCLEASE H"/>
    <property type="match status" value="1"/>
</dbReference>
<gene>
    <name evidence="2" type="ORF">PHMEG_00040970</name>
</gene>
<name>A0A225UCN4_9STRA</name>
<accession>A0A225UCN4</accession>
<evidence type="ECO:0000313" key="3">
    <source>
        <dbReference type="Proteomes" id="UP000198211"/>
    </source>
</evidence>
<dbReference type="PANTHER" id="PTHR33064">
    <property type="entry name" value="POL PROTEIN"/>
    <property type="match status" value="1"/>
</dbReference>
<feature type="compositionally biased region" description="Polar residues" evidence="1">
    <location>
        <begin position="31"/>
        <end position="52"/>
    </location>
</feature>
<dbReference type="Gene3D" id="3.10.10.10">
    <property type="entry name" value="HIV Type 1 Reverse Transcriptase, subunit A, domain 1"/>
    <property type="match status" value="1"/>
</dbReference>
<protein>
    <recommendedName>
        <fullName evidence="4">Reverse transcriptase</fullName>
    </recommendedName>
</protein>
<organism evidence="2 3">
    <name type="scientific">Phytophthora megakarya</name>
    <dbReference type="NCBI Taxonomy" id="4795"/>
    <lineage>
        <taxon>Eukaryota</taxon>
        <taxon>Sar</taxon>
        <taxon>Stramenopiles</taxon>
        <taxon>Oomycota</taxon>
        <taxon>Peronosporomycetes</taxon>
        <taxon>Peronosporales</taxon>
        <taxon>Peronosporaceae</taxon>
        <taxon>Phytophthora</taxon>
    </lineage>
</organism>
<dbReference type="SUPFAM" id="SSF56672">
    <property type="entry name" value="DNA/RNA polymerases"/>
    <property type="match status" value="1"/>
</dbReference>
<feature type="region of interest" description="Disordered" evidence="1">
    <location>
        <begin position="1"/>
        <end position="60"/>
    </location>
</feature>
<evidence type="ECO:0008006" key="4">
    <source>
        <dbReference type="Google" id="ProtNLM"/>
    </source>
</evidence>
<dbReference type="InterPro" id="IPR051320">
    <property type="entry name" value="Viral_Replic_Matur_Polypro"/>
</dbReference>
<evidence type="ECO:0000256" key="1">
    <source>
        <dbReference type="SAM" id="MobiDB-lite"/>
    </source>
</evidence>
<comment type="caution">
    <text evidence="2">The sequence shown here is derived from an EMBL/GenBank/DDBJ whole genome shotgun (WGS) entry which is preliminary data.</text>
</comment>
<dbReference type="AlphaFoldDB" id="A0A225UCN4"/>